<gene>
    <name evidence="2" type="ORF">GBAR_LOCUS9768</name>
</gene>
<dbReference type="PANTHER" id="PTHR46417:SF1">
    <property type="entry name" value="TRNA (GUANINE-N(1)-)-METHYLTRANSFERASE"/>
    <property type="match status" value="1"/>
</dbReference>
<evidence type="ECO:0000313" key="3">
    <source>
        <dbReference type="Proteomes" id="UP001174909"/>
    </source>
</evidence>
<dbReference type="GO" id="GO:0005829">
    <property type="term" value="C:cytosol"/>
    <property type="evidence" value="ECO:0007669"/>
    <property type="project" value="TreeGrafter"/>
</dbReference>
<proteinExistence type="predicted"/>
<dbReference type="Pfam" id="PF01746">
    <property type="entry name" value="tRNA_m1G_MT"/>
    <property type="match status" value="1"/>
</dbReference>
<organism evidence="2 3">
    <name type="scientific">Geodia barretti</name>
    <name type="common">Barrett's horny sponge</name>
    <dbReference type="NCBI Taxonomy" id="519541"/>
    <lineage>
        <taxon>Eukaryota</taxon>
        <taxon>Metazoa</taxon>
        <taxon>Porifera</taxon>
        <taxon>Demospongiae</taxon>
        <taxon>Heteroscleromorpha</taxon>
        <taxon>Tetractinellida</taxon>
        <taxon>Astrophorina</taxon>
        <taxon>Geodiidae</taxon>
        <taxon>Geodia</taxon>
    </lineage>
</organism>
<dbReference type="InterPro" id="IPR029026">
    <property type="entry name" value="tRNA_m1G_MTases_N"/>
</dbReference>
<dbReference type="Proteomes" id="UP001174909">
    <property type="component" value="Unassembled WGS sequence"/>
</dbReference>
<comment type="caution">
    <text evidence="2">The sequence shown here is derived from an EMBL/GenBank/DDBJ whole genome shotgun (WGS) entry which is preliminary data.</text>
</comment>
<dbReference type="GO" id="GO:0052906">
    <property type="term" value="F:tRNA (guanine(37)-N1)-methyltransferase activity"/>
    <property type="evidence" value="ECO:0007669"/>
    <property type="project" value="InterPro"/>
</dbReference>
<feature type="domain" description="tRNA methyltransferase TRMD/TRM10-type" evidence="1">
    <location>
        <begin position="1"/>
        <end position="134"/>
    </location>
</feature>
<dbReference type="InterPro" id="IPR016009">
    <property type="entry name" value="tRNA_MeTrfase_TRMD/TRM10"/>
</dbReference>
<dbReference type="AlphaFoldDB" id="A0AA35WFX0"/>
<dbReference type="InterPro" id="IPR002649">
    <property type="entry name" value="tRNA_m1G_MeTrfase_TrmD"/>
</dbReference>
<dbReference type="InterPro" id="IPR029028">
    <property type="entry name" value="Alpha/beta_knot_MTases"/>
</dbReference>
<reference evidence="2" key="1">
    <citation type="submission" date="2023-03" db="EMBL/GenBank/DDBJ databases">
        <authorList>
            <person name="Steffen K."/>
            <person name="Cardenas P."/>
        </authorList>
    </citation>
    <scope>NUCLEOTIDE SEQUENCE</scope>
</reference>
<protein>
    <submittedName>
        <fullName evidence="2">tRNA (Guanine-N(1)-)-methyltransferase</fullName>
    </submittedName>
</protein>
<dbReference type="Gene3D" id="3.40.1280.10">
    <property type="match status" value="1"/>
</dbReference>
<sequence>MRFHVLTIFPGMFDGPMSESIISRAVERGLVEINLHDIRDYTTDKHHSVDDYPYGGGFGMVMKPEPILRAVDSVKAGARLEDSAPVILLTPQGTPLTQPVVERLATHRDLILICGRYEGVDERVREGAATCESAWGTMFSVEVSWQL</sequence>
<accession>A0AA35WFX0</accession>
<dbReference type="GO" id="GO:0002939">
    <property type="term" value="P:tRNA N1-guanine methylation"/>
    <property type="evidence" value="ECO:0007669"/>
    <property type="project" value="TreeGrafter"/>
</dbReference>
<name>A0AA35WFX0_GEOBA</name>
<evidence type="ECO:0000259" key="1">
    <source>
        <dbReference type="Pfam" id="PF01746"/>
    </source>
</evidence>
<keyword evidence="3" id="KW-1185">Reference proteome</keyword>
<dbReference type="SUPFAM" id="SSF75217">
    <property type="entry name" value="alpha/beta knot"/>
    <property type="match status" value="1"/>
</dbReference>
<dbReference type="PANTHER" id="PTHR46417">
    <property type="entry name" value="TRNA (GUANINE-N(1)-)-METHYLTRANSFERASE"/>
    <property type="match status" value="1"/>
</dbReference>
<evidence type="ECO:0000313" key="2">
    <source>
        <dbReference type="EMBL" id="CAI8015806.1"/>
    </source>
</evidence>
<dbReference type="EMBL" id="CASHTH010001466">
    <property type="protein sequence ID" value="CAI8015806.1"/>
    <property type="molecule type" value="Genomic_DNA"/>
</dbReference>